<gene>
    <name evidence="1" type="ORF">BV22DRAFT_1133007</name>
</gene>
<dbReference type="EMBL" id="MU266575">
    <property type="protein sequence ID" value="KAH7920506.1"/>
    <property type="molecule type" value="Genomic_DNA"/>
</dbReference>
<dbReference type="Proteomes" id="UP000790709">
    <property type="component" value="Unassembled WGS sequence"/>
</dbReference>
<sequence length="574" mass="64225">MHDAVGASQHLTLPTEIWNECWSYSDTWDIKNLCLVCRLFRALCQKRLFRSLYFVAPSPEYVTRDNVAEWADSLELSSYRHASLVSDPDASLLPALVQEWSFIGFAREFNPNLPDYPGIARFEEAYTIAIESFFVALPFYRNIRSIDLSYLDVDQRARAIFAMFPALDALKLNECNITSPKGPSLPLRLCDLSHHSSLNGRENTTEPIDLVLPDRLQELLFTHTHNIELVLPWLLNFQSFEYLTNLTLALKPASTRMFRELLEKCPRLQCLFISMHSTLSPEFFSIPLPSSIVPQLRRVFIPCDVARVLVPGRPVDRVEIHGRGSDAPGSSVIAELLKVLRPSVPLRTLRVSIPGVAPDLAILSSIHTKCPDLISLDLELDDLPKNEDEDMGTEGGSSGGVGVGNSFDSVGSSVTVSTHPPDGNRDDDPAMMGTQPAAGDTTQDELPVPHYLYVGSSQELPRLRKGVVMRSSDYPAIAVDEHGCPVRKLGTFAGLVDHLALGHAHLPSLLETLHLSQYSHYPQQGEVRRFTIEEQHSAIARLAILYPHLKKIYLGFHGNAWERVQPELWRVPWS</sequence>
<name>A0ACB8B5K5_9AGAM</name>
<keyword evidence="2" id="KW-1185">Reference proteome</keyword>
<proteinExistence type="predicted"/>
<organism evidence="1 2">
    <name type="scientific">Leucogyrophana mollusca</name>
    <dbReference type="NCBI Taxonomy" id="85980"/>
    <lineage>
        <taxon>Eukaryota</taxon>
        <taxon>Fungi</taxon>
        <taxon>Dikarya</taxon>
        <taxon>Basidiomycota</taxon>
        <taxon>Agaricomycotina</taxon>
        <taxon>Agaricomycetes</taxon>
        <taxon>Agaricomycetidae</taxon>
        <taxon>Boletales</taxon>
        <taxon>Boletales incertae sedis</taxon>
        <taxon>Leucogyrophana</taxon>
    </lineage>
</organism>
<comment type="caution">
    <text evidence="1">The sequence shown here is derived from an EMBL/GenBank/DDBJ whole genome shotgun (WGS) entry which is preliminary data.</text>
</comment>
<reference evidence="1" key="1">
    <citation type="journal article" date="2021" name="New Phytol.">
        <title>Evolutionary innovations through gain and loss of genes in the ectomycorrhizal Boletales.</title>
        <authorList>
            <person name="Wu G."/>
            <person name="Miyauchi S."/>
            <person name="Morin E."/>
            <person name="Kuo A."/>
            <person name="Drula E."/>
            <person name="Varga T."/>
            <person name="Kohler A."/>
            <person name="Feng B."/>
            <person name="Cao Y."/>
            <person name="Lipzen A."/>
            <person name="Daum C."/>
            <person name="Hundley H."/>
            <person name="Pangilinan J."/>
            <person name="Johnson J."/>
            <person name="Barry K."/>
            <person name="LaButti K."/>
            <person name="Ng V."/>
            <person name="Ahrendt S."/>
            <person name="Min B."/>
            <person name="Choi I.G."/>
            <person name="Park H."/>
            <person name="Plett J.M."/>
            <person name="Magnuson J."/>
            <person name="Spatafora J.W."/>
            <person name="Nagy L.G."/>
            <person name="Henrissat B."/>
            <person name="Grigoriev I.V."/>
            <person name="Yang Z.L."/>
            <person name="Xu J."/>
            <person name="Martin F.M."/>
        </authorList>
    </citation>
    <scope>NUCLEOTIDE SEQUENCE</scope>
    <source>
        <strain evidence="1">KUC20120723A-06</strain>
    </source>
</reference>
<accession>A0ACB8B5K5</accession>
<evidence type="ECO:0000313" key="1">
    <source>
        <dbReference type="EMBL" id="KAH7920506.1"/>
    </source>
</evidence>
<protein>
    <submittedName>
        <fullName evidence="1">Uncharacterized protein</fullName>
    </submittedName>
</protein>
<evidence type="ECO:0000313" key="2">
    <source>
        <dbReference type="Proteomes" id="UP000790709"/>
    </source>
</evidence>